<reference evidence="2" key="1">
    <citation type="submission" date="2019-07" db="EMBL/GenBank/DDBJ databases">
        <authorList>
            <person name="Dittberner H."/>
        </authorList>
    </citation>
    <scope>NUCLEOTIDE SEQUENCE [LARGE SCALE GENOMIC DNA]</scope>
</reference>
<protein>
    <submittedName>
        <fullName evidence="2">Uncharacterized protein</fullName>
    </submittedName>
</protein>
<dbReference type="EMBL" id="CABITT030000004">
    <property type="protein sequence ID" value="VVB02991.1"/>
    <property type="molecule type" value="Genomic_DNA"/>
</dbReference>
<accession>A0A565BMX8</accession>
<feature type="region of interest" description="Disordered" evidence="1">
    <location>
        <begin position="39"/>
        <end position="61"/>
    </location>
</feature>
<name>A0A565BMX8_9BRAS</name>
<evidence type="ECO:0000256" key="1">
    <source>
        <dbReference type="SAM" id="MobiDB-lite"/>
    </source>
</evidence>
<evidence type="ECO:0000313" key="2">
    <source>
        <dbReference type="EMBL" id="VVB02991.1"/>
    </source>
</evidence>
<comment type="caution">
    <text evidence="2">The sequence shown here is derived from an EMBL/GenBank/DDBJ whole genome shotgun (WGS) entry which is preliminary data.</text>
</comment>
<keyword evidence="3" id="KW-1185">Reference proteome</keyword>
<dbReference type="AlphaFoldDB" id="A0A565BMX8"/>
<organism evidence="2 3">
    <name type="scientific">Arabis nemorensis</name>
    <dbReference type="NCBI Taxonomy" id="586526"/>
    <lineage>
        <taxon>Eukaryota</taxon>
        <taxon>Viridiplantae</taxon>
        <taxon>Streptophyta</taxon>
        <taxon>Embryophyta</taxon>
        <taxon>Tracheophyta</taxon>
        <taxon>Spermatophyta</taxon>
        <taxon>Magnoliopsida</taxon>
        <taxon>eudicotyledons</taxon>
        <taxon>Gunneridae</taxon>
        <taxon>Pentapetalae</taxon>
        <taxon>rosids</taxon>
        <taxon>malvids</taxon>
        <taxon>Brassicales</taxon>
        <taxon>Brassicaceae</taxon>
        <taxon>Arabideae</taxon>
        <taxon>Arabis</taxon>
    </lineage>
</organism>
<proteinExistence type="predicted"/>
<evidence type="ECO:0000313" key="3">
    <source>
        <dbReference type="Proteomes" id="UP000489600"/>
    </source>
</evidence>
<sequence>MMERAVNVEEGIIDEQVDLAPIEPVKLEGGINLTASIPQTVNQGKSNKRGRQNGRGMGRNAKRVVTDHLGKFYEGLLSVWKRWAC</sequence>
<gene>
    <name evidence="2" type="ORF">ANE_LOCUS13435</name>
</gene>
<dbReference type="Proteomes" id="UP000489600">
    <property type="component" value="Unassembled WGS sequence"/>
</dbReference>